<evidence type="ECO:0000256" key="9">
    <source>
        <dbReference type="ARBA" id="ARBA00023014"/>
    </source>
</evidence>
<dbReference type="PROSITE" id="PS00198">
    <property type="entry name" value="4FE4S_FER_1"/>
    <property type="match status" value="1"/>
</dbReference>
<dbReference type="EMBL" id="JADKIO010000005">
    <property type="protein sequence ID" value="MBK9796102.1"/>
    <property type="molecule type" value="Genomic_DNA"/>
</dbReference>
<reference evidence="13" key="1">
    <citation type="submission" date="2020-10" db="EMBL/GenBank/DDBJ databases">
        <title>Connecting structure to function with the recovery of over 1000 high-quality activated sludge metagenome-assembled genomes encoding full-length rRNA genes using long-read sequencing.</title>
        <authorList>
            <person name="Singleton C.M."/>
            <person name="Petriglieri F."/>
            <person name="Kristensen J.M."/>
            <person name="Kirkegaard R.H."/>
            <person name="Michaelsen T.Y."/>
            <person name="Andersen M.H."/>
            <person name="Karst S.M."/>
            <person name="Dueholm M.S."/>
            <person name="Nielsen P.H."/>
            <person name="Albertsen M."/>
        </authorList>
    </citation>
    <scope>NUCLEOTIDE SEQUENCE</scope>
    <source>
        <strain evidence="13">Skiv_18-Q3-R9-52_MAXAC.067</strain>
    </source>
</reference>
<evidence type="ECO:0000256" key="1">
    <source>
        <dbReference type="ARBA" id="ARBA00001974"/>
    </source>
</evidence>
<feature type="domain" description="FAD-binding PCMH-type" evidence="12">
    <location>
        <begin position="39"/>
        <end position="267"/>
    </location>
</feature>
<accession>A0A9D7SEG0</accession>
<evidence type="ECO:0000256" key="10">
    <source>
        <dbReference type="ARBA" id="ARBA00038897"/>
    </source>
</evidence>
<dbReference type="InterPro" id="IPR017896">
    <property type="entry name" value="4Fe4S_Fe-S-bd"/>
</dbReference>
<dbReference type="InterPro" id="IPR009051">
    <property type="entry name" value="Helical_ferredxn"/>
</dbReference>
<dbReference type="Proteomes" id="UP000886657">
    <property type="component" value="Unassembled WGS sequence"/>
</dbReference>
<dbReference type="GO" id="GO:0071949">
    <property type="term" value="F:FAD binding"/>
    <property type="evidence" value="ECO:0007669"/>
    <property type="project" value="InterPro"/>
</dbReference>
<comment type="similarity">
    <text evidence="2">Belongs to the FAD-binding oxidoreductase/transferase type 4 family.</text>
</comment>
<evidence type="ECO:0000259" key="12">
    <source>
        <dbReference type="PROSITE" id="PS51387"/>
    </source>
</evidence>
<dbReference type="InterPro" id="IPR016166">
    <property type="entry name" value="FAD-bd_PCMH"/>
</dbReference>
<dbReference type="SUPFAM" id="SSF46548">
    <property type="entry name" value="alpha-helical ferredoxin"/>
    <property type="match status" value="1"/>
</dbReference>
<evidence type="ECO:0000313" key="13">
    <source>
        <dbReference type="EMBL" id="MBK9796102.1"/>
    </source>
</evidence>
<evidence type="ECO:0000256" key="8">
    <source>
        <dbReference type="ARBA" id="ARBA00023004"/>
    </source>
</evidence>
<dbReference type="Pfam" id="PF01565">
    <property type="entry name" value="FAD_binding_4"/>
    <property type="match status" value="1"/>
</dbReference>
<dbReference type="Pfam" id="PF13183">
    <property type="entry name" value="Fer4_8"/>
    <property type="match status" value="1"/>
</dbReference>
<keyword evidence="3" id="KW-0285">Flavoprotein</keyword>
<dbReference type="GO" id="GO:0051536">
    <property type="term" value="F:iron-sulfur cluster binding"/>
    <property type="evidence" value="ECO:0007669"/>
    <property type="project" value="UniProtKB-KW"/>
</dbReference>
<dbReference type="Gene3D" id="1.10.1060.10">
    <property type="entry name" value="Alpha-helical ferredoxin"/>
    <property type="match status" value="1"/>
</dbReference>
<dbReference type="GO" id="GO:1903457">
    <property type="term" value="P:lactate catabolic process"/>
    <property type="evidence" value="ECO:0007669"/>
    <property type="project" value="TreeGrafter"/>
</dbReference>
<dbReference type="SUPFAM" id="SSF55103">
    <property type="entry name" value="FAD-linked oxidases, C-terminal domain"/>
    <property type="match status" value="1"/>
</dbReference>
<evidence type="ECO:0000313" key="14">
    <source>
        <dbReference type="Proteomes" id="UP000886657"/>
    </source>
</evidence>
<dbReference type="InterPro" id="IPR006094">
    <property type="entry name" value="Oxid_FAD_bind_N"/>
</dbReference>
<dbReference type="PROSITE" id="PS51387">
    <property type="entry name" value="FAD_PCMH"/>
    <property type="match status" value="1"/>
</dbReference>
<dbReference type="InterPro" id="IPR004017">
    <property type="entry name" value="Cys_rich_dom"/>
</dbReference>
<keyword evidence="4" id="KW-0479">Metal-binding</keyword>
<protein>
    <recommendedName>
        <fullName evidence="10">D-lactate dehydrogenase (cytochrome)</fullName>
        <ecNumber evidence="10">1.1.2.4</ecNumber>
    </recommendedName>
</protein>
<dbReference type="InterPro" id="IPR016164">
    <property type="entry name" value="FAD-linked_Oxase-like_C"/>
</dbReference>
<name>A0A9D7SEG0_9BACT</name>
<gene>
    <name evidence="13" type="ORF">IPP58_06335</name>
</gene>
<evidence type="ECO:0000256" key="5">
    <source>
        <dbReference type="ARBA" id="ARBA00022827"/>
    </source>
</evidence>
<keyword evidence="6" id="KW-0809">Transit peptide</keyword>
<evidence type="ECO:0000256" key="3">
    <source>
        <dbReference type="ARBA" id="ARBA00022630"/>
    </source>
</evidence>
<dbReference type="Pfam" id="PF02913">
    <property type="entry name" value="FAD-oxidase_C"/>
    <property type="match status" value="1"/>
</dbReference>
<sequence length="946" mass="102537">MIESTSNALRESLSNIVGADRVMVRAMDRIAFASDAGFYRLIPKAVVFPGSIEEVQGLFRLSHEQKIPMTFRAAGSSLSGQSITDGILVEVARNWRDIKVLDGGARVKVQPGVIGAHVNHALKFFKAKMGPDPASLNTCRVGGILSNNSSGMCCGVTQNAYHTLDSLTFVLPSGTVIDTGAPDADERFRSAEPALTKGLLKLKADLLANPTLATRIRSKYKTKNTTGYSLNAFLDFDRPVDIFRNLLVGSEGTLAFIAEAVLNSVPDLPVKVTAFLLFPDLYAACDSIIPLRDAGAAALELLDRASLRSVENQPGIPAAIKTLPDGAAALLVEFHGRDESVRAELERTALATTAGLKLIEPAKFTHDPVEQALMWKIRSGTFPSVGSVRKSGTTVIIEDVAFPVERLADAAIDLTKLFAKHGYDEAIIFGHAKDGNLHFVITQSFNDQAAVDRYARFIDDVVELVVGKYDGALKAEHGTGRNMAPFVEAEWGPEAKAVMEQLKALVDPDYLLNPGVILNPDPKAHLADLKPMPAVEEEVDKCIECGYCEPKCPSRELTLTPRQRIVVRREMARLEASGEDHQLLQSLERRFPYSALETCAVDGLCATACPVSIDTGQLTKRFRRASHSPRAQKIALSVARNFASIEPVMRVALRAGHLVQTLLGPKAMPLLTRLIKPLGSGHEWSPEMPKAAKAPLPVTTLEGAQAIYFPACISRMMGHLPGEPTEMSLVEALVKVSARAGVPVHIPQDVEGTCCGVPFSSKGFDQAHKYTLNHAIEKFWEWSQEGRLSIVMDTSPCTYGVVSGRAYLTPENQAKFDKLKVIDSTAFAYDVLLPRLKVSRKVGAVALHPVCSLTKMNLGAKLEGVAQACAEQVVVPRDAGCCGFAGDRGFTHPELTASATKHEAREVTAQAFDGYFASSRTCEVGMTRSTGEVYRSFLYLLESSTR</sequence>
<evidence type="ECO:0000259" key="11">
    <source>
        <dbReference type="PROSITE" id="PS51379"/>
    </source>
</evidence>
<comment type="caution">
    <text evidence="13">The sequence shown here is derived from an EMBL/GenBank/DDBJ whole genome shotgun (WGS) entry which is preliminary data.</text>
</comment>
<evidence type="ECO:0000256" key="6">
    <source>
        <dbReference type="ARBA" id="ARBA00022946"/>
    </source>
</evidence>
<keyword evidence="9" id="KW-0411">Iron-sulfur</keyword>
<dbReference type="GO" id="GO:0046872">
    <property type="term" value="F:metal ion binding"/>
    <property type="evidence" value="ECO:0007669"/>
    <property type="project" value="UniProtKB-KW"/>
</dbReference>
<dbReference type="SUPFAM" id="SSF56176">
    <property type="entry name" value="FAD-binding/transporter-associated domain-like"/>
    <property type="match status" value="1"/>
</dbReference>
<dbReference type="PROSITE" id="PS51379">
    <property type="entry name" value="4FE4S_FER_2"/>
    <property type="match status" value="1"/>
</dbReference>
<dbReference type="PANTHER" id="PTHR11748">
    <property type="entry name" value="D-LACTATE DEHYDROGENASE"/>
    <property type="match status" value="1"/>
</dbReference>
<keyword evidence="7" id="KW-0560">Oxidoreductase</keyword>
<dbReference type="Gene3D" id="3.30.465.10">
    <property type="match status" value="1"/>
</dbReference>
<dbReference type="Gene3D" id="3.30.70.2740">
    <property type="match status" value="1"/>
</dbReference>
<dbReference type="InterPro" id="IPR016167">
    <property type="entry name" value="FAD-bd_PCMH_sub1"/>
</dbReference>
<keyword evidence="8" id="KW-0408">Iron</keyword>
<dbReference type="InterPro" id="IPR017900">
    <property type="entry name" value="4Fe4S_Fe_S_CS"/>
</dbReference>
<organism evidence="13 14">
    <name type="scientific">Candidatus Geothrix skivensis</name>
    <dbReference type="NCBI Taxonomy" id="2954439"/>
    <lineage>
        <taxon>Bacteria</taxon>
        <taxon>Pseudomonadati</taxon>
        <taxon>Acidobacteriota</taxon>
        <taxon>Holophagae</taxon>
        <taxon>Holophagales</taxon>
        <taxon>Holophagaceae</taxon>
        <taxon>Geothrix</taxon>
    </lineage>
</organism>
<dbReference type="Pfam" id="PF02754">
    <property type="entry name" value="CCG"/>
    <property type="match status" value="2"/>
</dbReference>
<keyword evidence="5" id="KW-0274">FAD</keyword>
<evidence type="ECO:0000256" key="4">
    <source>
        <dbReference type="ARBA" id="ARBA00022723"/>
    </source>
</evidence>
<evidence type="ECO:0000256" key="7">
    <source>
        <dbReference type="ARBA" id="ARBA00023002"/>
    </source>
</evidence>
<dbReference type="PANTHER" id="PTHR11748:SF111">
    <property type="entry name" value="D-LACTATE DEHYDROGENASE, MITOCHONDRIAL-RELATED"/>
    <property type="match status" value="1"/>
</dbReference>
<dbReference type="InterPro" id="IPR004113">
    <property type="entry name" value="FAD-bd_oxidored_4_C"/>
</dbReference>
<evidence type="ECO:0000256" key="2">
    <source>
        <dbReference type="ARBA" id="ARBA00008000"/>
    </source>
</evidence>
<dbReference type="InterPro" id="IPR016169">
    <property type="entry name" value="FAD-bd_PCMH_sub2"/>
</dbReference>
<proteinExistence type="inferred from homology"/>
<dbReference type="GO" id="GO:0008720">
    <property type="term" value="F:D-lactate dehydrogenase (NAD+) activity"/>
    <property type="evidence" value="ECO:0007669"/>
    <property type="project" value="TreeGrafter"/>
</dbReference>
<dbReference type="AlphaFoldDB" id="A0A9D7SEG0"/>
<dbReference type="Gene3D" id="3.30.43.10">
    <property type="entry name" value="Uridine Diphospho-n-acetylenolpyruvylglucosamine Reductase, domain 2"/>
    <property type="match status" value="1"/>
</dbReference>
<dbReference type="GO" id="GO:0004458">
    <property type="term" value="F:D-lactate dehydrogenase (cytochrome) activity"/>
    <property type="evidence" value="ECO:0007669"/>
    <property type="project" value="UniProtKB-EC"/>
</dbReference>
<dbReference type="InterPro" id="IPR036318">
    <property type="entry name" value="FAD-bd_PCMH-like_sf"/>
</dbReference>
<dbReference type="EC" id="1.1.2.4" evidence="10"/>
<comment type="cofactor">
    <cofactor evidence="1">
        <name>FAD</name>
        <dbReference type="ChEBI" id="CHEBI:57692"/>
    </cofactor>
</comment>
<feature type="domain" description="4Fe-4S ferredoxin-type" evidence="11">
    <location>
        <begin position="531"/>
        <end position="562"/>
    </location>
</feature>